<dbReference type="AlphaFoldDB" id="A0A3S3QW25"/>
<dbReference type="GO" id="GO:0042773">
    <property type="term" value="P:ATP synthesis coupled electron transport"/>
    <property type="evidence" value="ECO:0007669"/>
    <property type="project" value="InterPro"/>
</dbReference>
<keyword evidence="9" id="KW-0560">Oxidoreductase</keyword>
<accession>A0A3S3QW25</accession>
<dbReference type="InterPro" id="IPR054351">
    <property type="entry name" value="NADH_UbQ_OxRdtase_ferredoxin"/>
</dbReference>
<evidence type="ECO:0000313" key="10">
    <source>
        <dbReference type="Proteomes" id="UP000287853"/>
    </source>
</evidence>
<dbReference type="InterPro" id="IPR036010">
    <property type="entry name" value="2Fe-2S_ferredoxin-like_sf"/>
</dbReference>
<dbReference type="InterPro" id="IPR000283">
    <property type="entry name" value="NADH_UbQ_OxRdtase_75kDa_su_CS"/>
</dbReference>
<keyword evidence="5" id="KW-0411">Iron-sulfur</keyword>
<dbReference type="GO" id="GO:0047985">
    <property type="term" value="F:hydrogen dehydrogenase activity"/>
    <property type="evidence" value="ECO:0007669"/>
    <property type="project" value="UniProtKB-EC"/>
</dbReference>
<sequence length="265" mass="29221">MSEDMNKPLTDLISLTIDGQEIEAEEGQTIVQAAQKNGIYIPTLCALHADKENGLKYDLAPGTCRICTVKANGRTTAACTTPVSQGLVVENDTPELNDLRKTIVELLFVEGNHFCPFCEKSGSCDLQALAYRYQMLTPRFHYAFTPRKVNADMPKLLWDGNRCILCRRCVLAIRTEEGEPLFVFANRGDKSTIIVDTELIQDISEELAQQAMDICPVGAIIRKEKGFDTPFGQRKYDHSPIGSISSISSDMTCSSGENKTGGEKS</sequence>
<dbReference type="InterPro" id="IPR001041">
    <property type="entry name" value="2Fe-2S_ferredoxin-type"/>
</dbReference>
<name>A0A3S3QW25_9BACT</name>
<evidence type="ECO:0000256" key="2">
    <source>
        <dbReference type="ARBA" id="ARBA00022485"/>
    </source>
</evidence>
<dbReference type="Gene3D" id="3.30.70.20">
    <property type="match status" value="1"/>
</dbReference>
<dbReference type="InterPro" id="IPR019574">
    <property type="entry name" value="NADH_UbQ_OxRdtase_Gsu_4Fe4S-bd"/>
</dbReference>
<proteinExistence type="predicted"/>
<feature type="domain" description="2Fe-2S ferredoxin-type" evidence="7">
    <location>
        <begin position="11"/>
        <end position="95"/>
    </location>
</feature>
<gene>
    <name evidence="9" type="ORF">H206_03327</name>
</gene>
<dbReference type="PROSITE" id="PS00642">
    <property type="entry name" value="COMPLEX1_75K_2"/>
    <property type="match status" value="1"/>
</dbReference>
<reference evidence="9 10" key="1">
    <citation type="submission" date="2017-01" db="EMBL/GenBank/DDBJ databases">
        <title>The cable genome- insights into the physiology and evolution of filamentous bacteria capable of sulfide oxidation via long distance electron transfer.</title>
        <authorList>
            <person name="Schreiber L."/>
            <person name="Bjerg J.T."/>
            <person name="Boggild A."/>
            <person name="Van De Vossenberg J."/>
            <person name="Meysman F."/>
            <person name="Nielsen L.P."/>
            <person name="Schramm A."/>
            <person name="Kjeldsen K.U."/>
        </authorList>
    </citation>
    <scope>NUCLEOTIDE SEQUENCE [LARGE SCALE GENOMIC DNA]</scope>
    <source>
        <strain evidence="9">MCF</strain>
    </source>
</reference>
<dbReference type="Pfam" id="PF10588">
    <property type="entry name" value="NADH-G_4Fe-4S_3"/>
    <property type="match status" value="1"/>
</dbReference>
<dbReference type="SUPFAM" id="SSF54862">
    <property type="entry name" value="4Fe-4S ferredoxins"/>
    <property type="match status" value="1"/>
</dbReference>
<feature type="region of interest" description="Disordered" evidence="6">
    <location>
        <begin position="238"/>
        <end position="265"/>
    </location>
</feature>
<evidence type="ECO:0000259" key="7">
    <source>
        <dbReference type="PROSITE" id="PS51085"/>
    </source>
</evidence>
<dbReference type="SUPFAM" id="SSF54292">
    <property type="entry name" value="2Fe-2S ferredoxin-like"/>
    <property type="match status" value="1"/>
</dbReference>
<dbReference type="CDD" id="cd00207">
    <property type="entry name" value="fer2"/>
    <property type="match status" value="1"/>
</dbReference>
<comment type="caution">
    <text evidence="9">The sequence shown here is derived from an EMBL/GenBank/DDBJ whole genome shotgun (WGS) entry which is preliminary data.</text>
</comment>
<feature type="compositionally biased region" description="Low complexity" evidence="6">
    <location>
        <begin position="239"/>
        <end position="255"/>
    </location>
</feature>
<feature type="domain" description="4Fe-4S His(Cys)3-ligated-type" evidence="8">
    <location>
        <begin position="95"/>
        <end position="134"/>
    </location>
</feature>
<evidence type="ECO:0000256" key="1">
    <source>
        <dbReference type="ARBA" id="ARBA00001966"/>
    </source>
</evidence>
<dbReference type="PROSITE" id="PS51085">
    <property type="entry name" value="2FE2S_FER_2"/>
    <property type="match status" value="1"/>
</dbReference>
<evidence type="ECO:0000313" key="9">
    <source>
        <dbReference type="EMBL" id="RWX43940.1"/>
    </source>
</evidence>
<dbReference type="Proteomes" id="UP000287853">
    <property type="component" value="Unassembled WGS sequence"/>
</dbReference>
<dbReference type="Pfam" id="PF13510">
    <property type="entry name" value="Fer2_4"/>
    <property type="match status" value="1"/>
</dbReference>
<dbReference type="PROSITE" id="PS51839">
    <property type="entry name" value="4FE4S_HC3"/>
    <property type="match status" value="1"/>
</dbReference>
<dbReference type="InterPro" id="IPR016214">
    <property type="entry name" value="NAD-red_Hydgase_HoxS_gsu"/>
</dbReference>
<dbReference type="Pfam" id="PF22117">
    <property type="entry name" value="Fer4_Nqo3"/>
    <property type="match status" value="1"/>
</dbReference>
<dbReference type="GO" id="GO:0046872">
    <property type="term" value="F:metal ion binding"/>
    <property type="evidence" value="ECO:0007669"/>
    <property type="project" value="UniProtKB-KW"/>
</dbReference>
<dbReference type="Gene3D" id="3.10.20.740">
    <property type="match status" value="1"/>
</dbReference>
<dbReference type="PIRSF" id="PIRSF000309">
    <property type="entry name" value="NAD_red_hyd_HoxU"/>
    <property type="match status" value="1"/>
</dbReference>
<evidence type="ECO:0000259" key="8">
    <source>
        <dbReference type="PROSITE" id="PS51839"/>
    </source>
</evidence>
<dbReference type="GO" id="GO:0016020">
    <property type="term" value="C:membrane"/>
    <property type="evidence" value="ECO:0007669"/>
    <property type="project" value="InterPro"/>
</dbReference>
<dbReference type="SMART" id="SM00929">
    <property type="entry name" value="NADH-G_4Fe-4S_3"/>
    <property type="match status" value="1"/>
</dbReference>
<dbReference type="EC" id="1.12.1.2" evidence="9"/>
<protein>
    <submittedName>
        <fullName evidence="9">[NiFe] hydrogenase diaphorase moiety small subunit</fullName>
        <ecNumber evidence="9">1.12.1.2</ecNumber>
    </submittedName>
</protein>
<keyword evidence="10" id="KW-1185">Reference proteome</keyword>
<organism evidence="9 10">
    <name type="scientific">Candidatus Electrothrix aarhusensis</name>
    <dbReference type="NCBI Taxonomy" id="1859131"/>
    <lineage>
        <taxon>Bacteria</taxon>
        <taxon>Pseudomonadati</taxon>
        <taxon>Thermodesulfobacteriota</taxon>
        <taxon>Desulfobulbia</taxon>
        <taxon>Desulfobulbales</taxon>
        <taxon>Desulfobulbaceae</taxon>
        <taxon>Candidatus Electrothrix</taxon>
    </lineage>
</organism>
<evidence type="ECO:0000256" key="5">
    <source>
        <dbReference type="ARBA" id="ARBA00023014"/>
    </source>
</evidence>
<dbReference type="GO" id="GO:0051539">
    <property type="term" value="F:4 iron, 4 sulfur cluster binding"/>
    <property type="evidence" value="ECO:0007669"/>
    <property type="project" value="UniProtKB-KW"/>
</dbReference>
<keyword evidence="2" id="KW-0004">4Fe-4S</keyword>
<keyword evidence="3" id="KW-0479">Metal-binding</keyword>
<evidence type="ECO:0000256" key="4">
    <source>
        <dbReference type="ARBA" id="ARBA00023004"/>
    </source>
</evidence>
<keyword evidence="4" id="KW-0408">Iron</keyword>
<evidence type="ECO:0000256" key="6">
    <source>
        <dbReference type="SAM" id="MobiDB-lite"/>
    </source>
</evidence>
<dbReference type="EMBL" id="MTKO01000105">
    <property type="protein sequence ID" value="RWX43940.1"/>
    <property type="molecule type" value="Genomic_DNA"/>
</dbReference>
<evidence type="ECO:0000256" key="3">
    <source>
        <dbReference type="ARBA" id="ARBA00022723"/>
    </source>
</evidence>
<comment type="cofactor">
    <cofactor evidence="1">
        <name>[4Fe-4S] cluster</name>
        <dbReference type="ChEBI" id="CHEBI:49883"/>
    </cofactor>
</comment>
<dbReference type="GO" id="GO:0008137">
    <property type="term" value="F:NADH dehydrogenase (ubiquinone) activity"/>
    <property type="evidence" value="ECO:0007669"/>
    <property type="project" value="InterPro"/>
</dbReference>